<sequence>MKNIIFTKYGIDIIKDEEKYYIKYDSGDLSGKEKESEISEEEALKAMVGPQEAYEVIIETQNRERGYKSLF</sequence>
<reference evidence="1 2" key="1">
    <citation type="submission" date="2018-01" db="EMBL/GenBank/DDBJ databases">
        <title>Complete and assembled Genome of Pantoea gaviniae DSM22758T.</title>
        <authorList>
            <person name="Stevens M.J.A."/>
            <person name="Zurfluh K."/>
            <person name="Stephan R."/>
        </authorList>
    </citation>
    <scope>NUCLEOTIDE SEQUENCE [LARGE SCALE GENOMIC DNA]</scope>
    <source>
        <strain evidence="1 2">DSM 22758</strain>
    </source>
</reference>
<dbReference type="KEGG" id="pgz:C2E15_03695"/>
<dbReference type="OrthoDB" id="2936592at2"/>
<organism evidence="1 2">
    <name type="scientific">Mixta gaviniae</name>
    <dbReference type="NCBI Taxonomy" id="665914"/>
    <lineage>
        <taxon>Bacteria</taxon>
        <taxon>Pseudomonadati</taxon>
        <taxon>Pseudomonadota</taxon>
        <taxon>Gammaproteobacteria</taxon>
        <taxon>Enterobacterales</taxon>
        <taxon>Erwiniaceae</taxon>
        <taxon>Mixta</taxon>
    </lineage>
</organism>
<evidence type="ECO:0000313" key="1">
    <source>
        <dbReference type="EMBL" id="AUX95365.1"/>
    </source>
</evidence>
<dbReference type="EMBL" id="CP026377">
    <property type="protein sequence ID" value="AUX95365.1"/>
    <property type="molecule type" value="Genomic_DNA"/>
</dbReference>
<dbReference type="RefSeq" id="WP_104959069.1">
    <property type="nucleotide sequence ID" value="NZ_CP026377.1"/>
</dbReference>
<keyword evidence="2" id="KW-1185">Reference proteome</keyword>
<dbReference type="Proteomes" id="UP000238365">
    <property type="component" value="Chromosome"/>
</dbReference>
<protein>
    <submittedName>
        <fullName evidence="1">Uncharacterized protein</fullName>
    </submittedName>
</protein>
<name>A0A1X1DFB1_9GAMM</name>
<accession>A0A1X1DFB1</accession>
<proteinExistence type="predicted"/>
<gene>
    <name evidence="1" type="ORF">C2E15_03695</name>
</gene>
<evidence type="ECO:0000313" key="2">
    <source>
        <dbReference type="Proteomes" id="UP000238365"/>
    </source>
</evidence>
<dbReference type="AlphaFoldDB" id="A0A1X1DFB1"/>